<organism evidence="3 4">
    <name type="scientific">Caminibacter mediatlanticus TB-2</name>
    <dbReference type="NCBI Taxonomy" id="391592"/>
    <lineage>
        <taxon>Bacteria</taxon>
        <taxon>Pseudomonadati</taxon>
        <taxon>Campylobacterota</taxon>
        <taxon>Epsilonproteobacteria</taxon>
        <taxon>Nautiliales</taxon>
        <taxon>Nautiliaceae</taxon>
        <taxon>Caminibacter</taxon>
    </lineage>
</organism>
<proteinExistence type="predicted"/>
<dbReference type="EMBL" id="CP040463">
    <property type="protein sequence ID" value="QCT94302.1"/>
    <property type="molecule type" value="Genomic_DNA"/>
</dbReference>
<feature type="transmembrane region" description="Helical" evidence="1">
    <location>
        <begin position="34"/>
        <end position="54"/>
    </location>
</feature>
<feature type="domain" description="Ancillary SecYEG translocon subunit/Cell division coordinator CpoB TPR" evidence="2">
    <location>
        <begin position="25"/>
        <end position="167"/>
    </location>
</feature>
<keyword evidence="4" id="KW-1185">Reference proteome</keyword>
<dbReference type="RefSeq" id="WP_138323136.1">
    <property type="nucleotide sequence ID" value="NZ_CP040463.1"/>
</dbReference>
<name>A0ABX5VA94_9BACT</name>
<dbReference type="Pfam" id="PF09976">
    <property type="entry name" value="TPR_21"/>
    <property type="match status" value="1"/>
</dbReference>
<evidence type="ECO:0000313" key="4">
    <source>
        <dbReference type="Proteomes" id="UP000306825"/>
    </source>
</evidence>
<keyword evidence="1" id="KW-0472">Membrane</keyword>
<reference evidence="3 4" key="1">
    <citation type="submission" date="2019-05" db="EMBL/GenBank/DDBJ databases">
        <title>A comparative analysis of the Nautiliaceae.</title>
        <authorList>
            <person name="Grosche A."/>
            <person name="Smedile F."/>
            <person name="Vetriani C."/>
        </authorList>
    </citation>
    <scope>NUCLEOTIDE SEQUENCE [LARGE SCALE GENOMIC DNA]</scope>
    <source>
        <strain evidence="3 4">TB-2</strain>
    </source>
</reference>
<evidence type="ECO:0000313" key="3">
    <source>
        <dbReference type="EMBL" id="QCT94302.1"/>
    </source>
</evidence>
<evidence type="ECO:0000256" key="1">
    <source>
        <dbReference type="SAM" id="Phobius"/>
    </source>
</evidence>
<sequence>MDIKEVKEEIKKEEELLVKVFKLEKFIKKYKKPLIAFLIVLVVGLIGYNGYNYYKLQEKIKANNLLEEVISNPNNKEALNELKKYKDLYNLYLLQKGNFNKINSTLLEDIKAYEIAIKKGDIKSLEEYLNNPNYTILKNGVRVALIRLYLEKGNRDKALVYANEIPQTSQFKQFAIFLIHYGIVK</sequence>
<dbReference type="Proteomes" id="UP000306825">
    <property type="component" value="Chromosome"/>
</dbReference>
<protein>
    <submittedName>
        <fullName evidence="3">Tetratricopeptide repeat protein</fullName>
    </submittedName>
</protein>
<dbReference type="InterPro" id="IPR018704">
    <property type="entry name" value="SecYEG/CpoB_TPR"/>
</dbReference>
<gene>
    <name evidence="3" type="ORF">FE773_03630</name>
</gene>
<accession>A0ABX5VA94</accession>
<evidence type="ECO:0000259" key="2">
    <source>
        <dbReference type="Pfam" id="PF09976"/>
    </source>
</evidence>
<keyword evidence="1" id="KW-0812">Transmembrane</keyword>
<keyword evidence="1" id="KW-1133">Transmembrane helix</keyword>